<dbReference type="EMBL" id="QOVN01000003">
    <property type="protein sequence ID" value="RXG29543.1"/>
    <property type="molecule type" value="Genomic_DNA"/>
</dbReference>
<evidence type="ECO:0000256" key="1">
    <source>
        <dbReference type="SAM" id="Phobius"/>
    </source>
</evidence>
<sequence>MKEGIYHILKGKFLFSDDAVKNWRMIIFLSVLAIVMIGSSHRADKKVHLISQLNAEVKELHSEFVDTRLEARRLKMETVVTRQVAEQGLAPSLTPPKKIKVTKTP</sequence>
<keyword evidence="1" id="KW-0472">Membrane</keyword>
<dbReference type="Pfam" id="PF19579">
    <property type="entry name" value="FtsL_2"/>
    <property type="match status" value="1"/>
</dbReference>
<evidence type="ECO:0008006" key="6">
    <source>
        <dbReference type="Google" id="ProtNLM"/>
    </source>
</evidence>
<protein>
    <recommendedName>
        <fullName evidence="6">S-adenosyl-methyltransferase</fullName>
    </recommendedName>
</protein>
<proteinExistence type="predicted"/>
<keyword evidence="1" id="KW-1133">Transmembrane helix</keyword>
<dbReference type="Proteomes" id="UP000290037">
    <property type="component" value="Unassembled WGS sequence"/>
</dbReference>
<evidence type="ECO:0000313" key="3">
    <source>
        <dbReference type="EMBL" id="SHI15690.1"/>
    </source>
</evidence>
<evidence type="ECO:0000313" key="4">
    <source>
        <dbReference type="Proteomes" id="UP000184240"/>
    </source>
</evidence>
<dbReference type="Proteomes" id="UP000184240">
    <property type="component" value="Unassembled WGS sequence"/>
</dbReference>
<feature type="transmembrane region" description="Helical" evidence="1">
    <location>
        <begin position="22"/>
        <end position="39"/>
    </location>
</feature>
<name>A0A1M5YV28_9FLAO</name>
<keyword evidence="5" id="KW-1185">Reference proteome</keyword>
<dbReference type="STRING" id="573501.SAMN04487999_2369"/>
<dbReference type="EMBL" id="FQXT01000004">
    <property type="protein sequence ID" value="SHI15690.1"/>
    <property type="molecule type" value="Genomic_DNA"/>
</dbReference>
<organism evidence="3 4">
    <name type="scientific">Leeuwenhoekiella palythoae</name>
    <dbReference type="NCBI Taxonomy" id="573501"/>
    <lineage>
        <taxon>Bacteria</taxon>
        <taxon>Pseudomonadati</taxon>
        <taxon>Bacteroidota</taxon>
        <taxon>Flavobacteriia</taxon>
        <taxon>Flavobacteriales</taxon>
        <taxon>Flavobacteriaceae</taxon>
        <taxon>Leeuwenhoekiella</taxon>
    </lineage>
</organism>
<dbReference type="InterPro" id="IPR045755">
    <property type="entry name" value="FtsL-like"/>
</dbReference>
<evidence type="ECO:0000313" key="2">
    <source>
        <dbReference type="EMBL" id="RXG29543.1"/>
    </source>
</evidence>
<reference evidence="3" key="2">
    <citation type="submission" date="2016-11" db="EMBL/GenBank/DDBJ databases">
        <authorList>
            <person name="Jaros S."/>
            <person name="Januszkiewicz K."/>
            <person name="Wedrychowicz H."/>
        </authorList>
    </citation>
    <scope>NUCLEOTIDE SEQUENCE [LARGE SCALE GENOMIC DNA]</scope>
    <source>
        <strain evidence="3">DSM 19859</strain>
    </source>
</reference>
<reference evidence="2 5" key="3">
    <citation type="submission" date="2018-07" db="EMBL/GenBank/DDBJ databases">
        <title>Leeuwenhoekiella genomics.</title>
        <authorList>
            <person name="Tahon G."/>
            <person name="Willems A."/>
        </authorList>
    </citation>
    <scope>NUCLEOTIDE SEQUENCE [LARGE SCALE GENOMIC DNA]</scope>
    <source>
        <strain evidence="2 5">LMG 24856</strain>
    </source>
</reference>
<evidence type="ECO:0000313" key="5">
    <source>
        <dbReference type="Proteomes" id="UP000290037"/>
    </source>
</evidence>
<dbReference type="RefSeq" id="WP_072983294.1">
    <property type="nucleotide sequence ID" value="NZ_CAXPJH010000004.1"/>
</dbReference>
<reference evidence="4" key="1">
    <citation type="submission" date="2016-11" db="EMBL/GenBank/DDBJ databases">
        <authorList>
            <person name="Varghese N."/>
            <person name="Submissions S."/>
        </authorList>
    </citation>
    <scope>NUCLEOTIDE SEQUENCE [LARGE SCALE GENOMIC DNA]</scope>
    <source>
        <strain evidence="4">DSM 19859</strain>
    </source>
</reference>
<accession>A0A1M5YV28</accession>
<keyword evidence="1" id="KW-0812">Transmembrane</keyword>
<dbReference type="OrthoDB" id="1132266at2"/>
<gene>
    <name evidence="2" type="ORF">DSM01_1644</name>
    <name evidence="3" type="ORF">SAMN04487999_2369</name>
</gene>
<dbReference type="AlphaFoldDB" id="A0A1M5YV28"/>